<dbReference type="PANTHER" id="PTHR11153:SF6">
    <property type="entry name" value="SIDEROFLEXIN-5"/>
    <property type="match status" value="1"/>
</dbReference>
<dbReference type="GO" id="GO:0015075">
    <property type="term" value="F:monoatomic ion transmembrane transporter activity"/>
    <property type="evidence" value="ECO:0007669"/>
    <property type="project" value="InterPro"/>
</dbReference>
<evidence type="ECO:0000313" key="10">
    <source>
        <dbReference type="EMBL" id="ODQ72612.1"/>
    </source>
</evidence>
<dbReference type="GO" id="GO:0071454">
    <property type="term" value="P:cellular response to anoxia"/>
    <property type="evidence" value="ECO:0007669"/>
    <property type="project" value="EnsemblFungi"/>
</dbReference>
<keyword evidence="8 9" id="KW-0472">Membrane</keyword>
<evidence type="ECO:0000313" key="11">
    <source>
        <dbReference type="Proteomes" id="UP000094385"/>
    </source>
</evidence>
<dbReference type="InterPro" id="IPR004686">
    <property type="entry name" value="Mtc"/>
</dbReference>
<evidence type="ECO:0000256" key="2">
    <source>
        <dbReference type="ARBA" id="ARBA00005974"/>
    </source>
</evidence>
<feature type="transmembrane region" description="Helical" evidence="9">
    <location>
        <begin position="269"/>
        <end position="291"/>
    </location>
</feature>
<dbReference type="AlphaFoldDB" id="A0A1E3Q638"/>
<keyword evidence="3" id="KW-0813">Transport</keyword>
<dbReference type="GO" id="GO:0140300">
    <property type="term" value="P:serine import into mitochondrion"/>
    <property type="evidence" value="ECO:0007669"/>
    <property type="project" value="EnsemblFungi"/>
</dbReference>
<evidence type="ECO:0000256" key="8">
    <source>
        <dbReference type="ARBA" id="ARBA00023136"/>
    </source>
</evidence>
<evidence type="ECO:0000256" key="9">
    <source>
        <dbReference type="RuleBase" id="RU362000"/>
    </source>
</evidence>
<dbReference type="STRING" id="675824.A0A1E3Q638"/>
<sequence>MASAIPGPRDLPESRYDLSTYWGRVKHSADVSDPRMLLITKKKLAEAKALVSDYKNGKIADMTPQLWTSKKILDSTIHPDTGEPVFLPFRMSSYVLSNLVVTVGMLTPNMGAFGTLFWQITNQSLNVAINTANSNKSHPLTTQQLATSYAMAVTASCSVALGLNSLVPRLKSLSANSRLILGRLVPFAAVVSAGVVNVFLMRGEEIRKGISIFDADSGEVVGTSKQAATFAVGETAISRVLNASPIMVIPPLILVRLQRKFKMTKPIETATNLALILATSFVALPFALGVFPQRRTVDVTRLEKRLWTLKNKEGKPITKVQFNRGM</sequence>
<dbReference type="OrthoDB" id="6608471at2759"/>
<dbReference type="GO" id="GO:0006730">
    <property type="term" value="P:one-carbon metabolic process"/>
    <property type="evidence" value="ECO:0007669"/>
    <property type="project" value="EnsemblFungi"/>
</dbReference>
<dbReference type="EMBL" id="KV454295">
    <property type="protein sequence ID" value="ODQ72612.1"/>
    <property type="molecule type" value="Genomic_DNA"/>
</dbReference>
<reference evidence="10 11" key="1">
    <citation type="journal article" date="2016" name="Proc. Natl. Acad. Sci. U.S.A.">
        <title>Comparative genomics of biotechnologically important yeasts.</title>
        <authorList>
            <person name="Riley R."/>
            <person name="Haridas S."/>
            <person name="Wolfe K.H."/>
            <person name="Lopes M.R."/>
            <person name="Hittinger C.T."/>
            <person name="Goeker M."/>
            <person name="Salamov A.A."/>
            <person name="Wisecaver J.H."/>
            <person name="Long T.M."/>
            <person name="Calvey C.H."/>
            <person name="Aerts A.L."/>
            <person name="Barry K.W."/>
            <person name="Choi C."/>
            <person name="Clum A."/>
            <person name="Coughlan A.Y."/>
            <person name="Deshpande S."/>
            <person name="Douglass A.P."/>
            <person name="Hanson S.J."/>
            <person name="Klenk H.-P."/>
            <person name="LaButti K.M."/>
            <person name="Lapidus A."/>
            <person name="Lindquist E.A."/>
            <person name="Lipzen A.M."/>
            <person name="Meier-Kolthoff J.P."/>
            <person name="Ohm R.A."/>
            <person name="Otillar R.P."/>
            <person name="Pangilinan J.L."/>
            <person name="Peng Y."/>
            <person name="Rokas A."/>
            <person name="Rosa C.A."/>
            <person name="Scheuner C."/>
            <person name="Sibirny A.A."/>
            <person name="Slot J.C."/>
            <person name="Stielow J.B."/>
            <person name="Sun H."/>
            <person name="Kurtzman C.P."/>
            <person name="Blackwell M."/>
            <person name="Grigoriev I.V."/>
            <person name="Jeffries T.W."/>
        </authorList>
    </citation>
    <scope>NUCLEOTIDE SEQUENCE [LARGE SCALE GENOMIC DNA]</scope>
    <source>
        <strain evidence="10 11">NRRL Y-11557</strain>
    </source>
</reference>
<feature type="transmembrane region" description="Helical" evidence="9">
    <location>
        <begin position="146"/>
        <end position="167"/>
    </location>
</feature>
<keyword evidence="5" id="KW-0029">Amino-acid transport</keyword>
<gene>
    <name evidence="10" type="ORF">LIPSTDRAFT_72209</name>
</gene>
<comment type="similarity">
    <text evidence="2 9">Belongs to the sideroflexin family.</text>
</comment>
<evidence type="ECO:0000256" key="1">
    <source>
        <dbReference type="ARBA" id="ARBA00004225"/>
    </source>
</evidence>
<keyword evidence="6 9" id="KW-1133">Transmembrane helix</keyword>
<name>A0A1E3Q638_LIPST</name>
<dbReference type="Proteomes" id="UP000094385">
    <property type="component" value="Unassembled WGS sequence"/>
</dbReference>
<organism evidence="10 11">
    <name type="scientific">Lipomyces starkeyi NRRL Y-11557</name>
    <dbReference type="NCBI Taxonomy" id="675824"/>
    <lineage>
        <taxon>Eukaryota</taxon>
        <taxon>Fungi</taxon>
        <taxon>Dikarya</taxon>
        <taxon>Ascomycota</taxon>
        <taxon>Saccharomycotina</taxon>
        <taxon>Lipomycetes</taxon>
        <taxon>Lipomycetales</taxon>
        <taxon>Lipomycetaceae</taxon>
        <taxon>Lipomyces</taxon>
    </lineage>
</organism>
<evidence type="ECO:0000256" key="3">
    <source>
        <dbReference type="ARBA" id="ARBA00022448"/>
    </source>
</evidence>
<dbReference type="GO" id="GO:0015194">
    <property type="term" value="F:L-serine transmembrane transporter activity"/>
    <property type="evidence" value="ECO:0007669"/>
    <property type="project" value="EnsemblFungi"/>
</dbReference>
<protein>
    <recommendedName>
        <fullName evidence="9">Sidoreflexin</fullName>
    </recommendedName>
</protein>
<dbReference type="GO" id="GO:0005743">
    <property type="term" value="C:mitochondrial inner membrane"/>
    <property type="evidence" value="ECO:0007669"/>
    <property type="project" value="TreeGrafter"/>
</dbReference>
<feature type="transmembrane region" description="Helical" evidence="9">
    <location>
        <begin position="179"/>
        <end position="200"/>
    </location>
</feature>
<dbReference type="PANTHER" id="PTHR11153">
    <property type="entry name" value="SIDEROFLEXIN"/>
    <property type="match status" value="1"/>
</dbReference>
<accession>A0A1E3Q638</accession>
<proteinExistence type="inferred from homology"/>
<dbReference type="Pfam" id="PF03820">
    <property type="entry name" value="SFXNs"/>
    <property type="match status" value="1"/>
</dbReference>
<evidence type="ECO:0000256" key="6">
    <source>
        <dbReference type="ARBA" id="ARBA00022989"/>
    </source>
</evidence>
<keyword evidence="4 9" id="KW-0812">Transmembrane</keyword>
<evidence type="ECO:0000256" key="7">
    <source>
        <dbReference type="ARBA" id="ARBA00023128"/>
    </source>
</evidence>
<evidence type="ECO:0000256" key="5">
    <source>
        <dbReference type="ARBA" id="ARBA00022970"/>
    </source>
</evidence>
<dbReference type="NCBIfam" id="TIGR00798">
    <property type="entry name" value="mtc"/>
    <property type="match status" value="1"/>
</dbReference>
<evidence type="ECO:0000256" key="4">
    <source>
        <dbReference type="ARBA" id="ARBA00022692"/>
    </source>
</evidence>
<feature type="transmembrane region" description="Helical" evidence="9">
    <location>
        <begin position="99"/>
        <end position="120"/>
    </location>
</feature>
<keyword evidence="7 9" id="KW-0496">Mitochondrion</keyword>
<comment type="subcellular location">
    <subcellularLocation>
        <location evidence="1 9">Mitochondrion membrane</location>
        <topology evidence="1 9">Multi-pass membrane protein</topology>
    </subcellularLocation>
</comment>
<keyword evidence="11" id="KW-1185">Reference proteome</keyword>